<sequence>MTILSDQPIGNDSAPLAAVVLGWAGVVPFVVGAIGPMAISDVGVAAFIAFATSVYGALVLSFLGGIRWGMAMGPLYGSERTQGFVISILPPVAAWVSLILSGFEGQALLIVAFLLQAWLDVRAVGEGRAPVWFAPLRIRLTAAAVVALIVTAIAEMVVLSG</sequence>
<dbReference type="RefSeq" id="WP_261614247.1">
    <property type="nucleotide sequence ID" value="NZ_JALIDZ010000001.1"/>
</dbReference>
<evidence type="ECO:0000313" key="2">
    <source>
        <dbReference type="EMBL" id="MCT8970683.1"/>
    </source>
</evidence>
<comment type="caution">
    <text evidence="2">The sequence shown here is derived from an EMBL/GenBank/DDBJ whole genome shotgun (WGS) entry which is preliminary data.</text>
</comment>
<name>A0AAW5QSP6_9HYPH</name>
<feature type="transmembrane region" description="Helical" evidence="1">
    <location>
        <begin position="140"/>
        <end position="159"/>
    </location>
</feature>
<evidence type="ECO:0000256" key="1">
    <source>
        <dbReference type="SAM" id="Phobius"/>
    </source>
</evidence>
<dbReference type="PANTHER" id="PTHR15887">
    <property type="entry name" value="TRANSMEMBRANE PROTEIN 69"/>
    <property type="match status" value="1"/>
</dbReference>
<accession>A0AAW5QSP6</accession>
<keyword evidence="1" id="KW-0472">Membrane</keyword>
<keyword evidence="1" id="KW-0812">Transmembrane</keyword>
<feature type="transmembrane region" description="Helical" evidence="1">
    <location>
        <begin position="92"/>
        <end position="119"/>
    </location>
</feature>
<evidence type="ECO:0000313" key="3">
    <source>
        <dbReference type="Proteomes" id="UP001320898"/>
    </source>
</evidence>
<dbReference type="EMBL" id="JALIDZ010000001">
    <property type="protein sequence ID" value="MCT8970683.1"/>
    <property type="molecule type" value="Genomic_DNA"/>
</dbReference>
<organism evidence="2 3">
    <name type="scientific">Microbaculum marinisediminis</name>
    <dbReference type="NCBI Taxonomy" id="2931392"/>
    <lineage>
        <taxon>Bacteria</taxon>
        <taxon>Pseudomonadati</taxon>
        <taxon>Pseudomonadota</taxon>
        <taxon>Alphaproteobacteria</taxon>
        <taxon>Hyphomicrobiales</taxon>
        <taxon>Tepidamorphaceae</taxon>
        <taxon>Microbaculum</taxon>
    </lineage>
</organism>
<gene>
    <name evidence="2" type="ORF">MUB46_02305</name>
</gene>
<reference evidence="2 3" key="1">
    <citation type="submission" date="2022-04" db="EMBL/GenBank/DDBJ databases">
        <authorList>
            <person name="Ye Y.-Q."/>
            <person name="Du Z.-J."/>
        </authorList>
    </citation>
    <scope>NUCLEOTIDE SEQUENCE [LARGE SCALE GENOMIC DNA]</scope>
    <source>
        <strain evidence="2 3">A6E488</strain>
    </source>
</reference>
<keyword evidence="3" id="KW-1185">Reference proteome</keyword>
<keyword evidence="1" id="KW-1133">Transmembrane helix</keyword>
<dbReference type="Pfam" id="PF11911">
    <property type="entry name" value="DUF3429"/>
    <property type="match status" value="1"/>
</dbReference>
<dbReference type="Proteomes" id="UP001320898">
    <property type="component" value="Unassembled WGS sequence"/>
</dbReference>
<dbReference type="AlphaFoldDB" id="A0AAW5QSP6"/>
<feature type="transmembrane region" description="Helical" evidence="1">
    <location>
        <begin position="42"/>
        <end position="66"/>
    </location>
</feature>
<dbReference type="InterPro" id="IPR021836">
    <property type="entry name" value="DUF3429"/>
</dbReference>
<dbReference type="PANTHER" id="PTHR15887:SF1">
    <property type="entry name" value="TRANSMEMBRANE PROTEIN 69"/>
    <property type="match status" value="1"/>
</dbReference>
<protein>
    <submittedName>
        <fullName evidence="2">DUF3429 domain-containing protein</fullName>
    </submittedName>
</protein>
<feature type="transmembrane region" description="Helical" evidence="1">
    <location>
        <begin position="14"/>
        <end position="35"/>
    </location>
</feature>
<proteinExistence type="predicted"/>